<evidence type="ECO:0000256" key="5">
    <source>
        <dbReference type="ARBA" id="ARBA00022729"/>
    </source>
</evidence>
<dbReference type="Pfam" id="PF00255">
    <property type="entry name" value="GSHPx"/>
    <property type="match status" value="1"/>
</dbReference>
<evidence type="ECO:0000256" key="6">
    <source>
        <dbReference type="ARBA" id="ARBA00023002"/>
    </source>
</evidence>
<dbReference type="GO" id="GO:0004602">
    <property type="term" value="F:glutathione peroxidase activity"/>
    <property type="evidence" value="ECO:0007669"/>
    <property type="project" value="TreeGrafter"/>
</dbReference>
<dbReference type="InterPro" id="IPR029760">
    <property type="entry name" value="GPX_CS"/>
</dbReference>
<accession>A0A8C4N832</accession>
<dbReference type="GO" id="GO:0005576">
    <property type="term" value="C:extracellular region"/>
    <property type="evidence" value="ECO:0007669"/>
    <property type="project" value="UniProtKB-SubCell"/>
</dbReference>
<dbReference type="GeneTree" id="ENSGT00940000156150"/>
<dbReference type="InterPro" id="IPR000889">
    <property type="entry name" value="Glutathione_peroxidase"/>
</dbReference>
<evidence type="ECO:0000256" key="4">
    <source>
        <dbReference type="ARBA" id="ARBA00022559"/>
    </source>
</evidence>
<dbReference type="AlphaFoldDB" id="A0A8C4N832"/>
<name>A0A8C4N832_EPTBU</name>
<reference evidence="7" key="2">
    <citation type="submission" date="2025-09" db="UniProtKB">
        <authorList>
            <consortium name="Ensembl"/>
        </authorList>
    </citation>
    <scope>IDENTIFICATION</scope>
</reference>
<dbReference type="Gene3D" id="3.40.30.10">
    <property type="entry name" value="Glutaredoxin"/>
    <property type="match status" value="1"/>
</dbReference>
<evidence type="ECO:0000256" key="3">
    <source>
        <dbReference type="ARBA" id="ARBA00022525"/>
    </source>
</evidence>
<dbReference type="PANTHER" id="PTHR11592:SF88">
    <property type="entry name" value="GLUTATHIONE PEROXIDASE-RELATED"/>
    <property type="match status" value="1"/>
</dbReference>
<dbReference type="CDD" id="cd00340">
    <property type="entry name" value="GSH_Peroxidase"/>
    <property type="match status" value="1"/>
</dbReference>
<protein>
    <submittedName>
        <fullName evidence="7">Glutathione peroxidase 1</fullName>
    </submittedName>
</protein>
<evidence type="ECO:0000256" key="2">
    <source>
        <dbReference type="ARBA" id="ARBA00006926"/>
    </source>
</evidence>
<proteinExistence type="inferred from homology"/>
<keyword evidence="4" id="KW-0575">Peroxidase</keyword>
<keyword evidence="3" id="KW-0964">Secreted</keyword>
<organism evidence="7 8">
    <name type="scientific">Eptatretus burgeri</name>
    <name type="common">Inshore hagfish</name>
    <dbReference type="NCBI Taxonomy" id="7764"/>
    <lineage>
        <taxon>Eukaryota</taxon>
        <taxon>Metazoa</taxon>
        <taxon>Chordata</taxon>
        <taxon>Craniata</taxon>
        <taxon>Vertebrata</taxon>
        <taxon>Cyclostomata</taxon>
        <taxon>Myxini</taxon>
        <taxon>Myxiniformes</taxon>
        <taxon>Myxinidae</taxon>
        <taxon>Eptatretinae</taxon>
        <taxon>Eptatretus</taxon>
    </lineage>
</organism>
<dbReference type="PIRSF" id="PIRSF000303">
    <property type="entry name" value="Glutathion_perox"/>
    <property type="match status" value="1"/>
</dbReference>
<dbReference type="GO" id="GO:0006979">
    <property type="term" value="P:response to oxidative stress"/>
    <property type="evidence" value="ECO:0007669"/>
    <property type="project" value="InterPro"/>
</dbReference>
<dbReference type="PROSITE" id="PS00763">
    <property type="entry name" value="GLUTATHIONE_PEROXID_2"/>
    <property type="match status" value="1"/>
</dbReference>
<comment type="similarity">
    <text evidence="2">Belongs to the glutathione peroxidase family.</text>
</comment>
<dbReference type="PROSITE" id="PS51355">
    <property type="entry name" value="GLUTATHIONE_PEROXID_3"/>
    <property type="match status" value="1"/>
</dbReference>
<dbReference type="OMA" id="IWNPVRR"/>
<evidence type="ECO:0000256" key="1">
    <source>
        <dbReference type="ARBA" id="ARBA00004613"/>
    </source>
</evidence>
<keyword evidence="5" id="KW-0732">Signal</keyword>
<dbReference type="Ensembl" id="ENSEBUT00000002921.1">
    <property type="protein sequence ID" value="ENSEBUP00000002564.1"/>
    <property type="gene ID" value="ENSEBUG00000001955.1"/>
</dbReference>
<keyword evidence="8" id="KW-1185">Reference proteome</keyword>
<sequence length="217" mass="24663">MVLRLENKPSCTLPYPLLLTPFSPHLHSTVWTSLQSLSLDAMAGIAKSFYELSARNLAGELVQFSKFRDKVVLIENVMNQLHQRLGVHGLVVLGFPCNQFGHQENATNEELLQSLKYVRPGRGFEPNFPIFDKCEVNGANAHPLFTFLKEHLPLPSDNPTCFMSDCKSIIWSPVQRSDIAWNFEKFLIAPNGEPFRRYSKLYQTIDLEPDICKLLGL</sequence>
<comment type="subcellular location">
    <subcellularLocation>
        <location evidence="1">Secreted</location>
    </subcellularLocation>
</comment>
<evidence type="ECO:0000313" key="8">
    <source>
        <dbReference type="Proteomes" id="UP000694388"/>
    </source>
</evidence>
<dbReference type="Proteomes" id="UP000694388">
    <property type="component" value="Unplaced"/>
</dbReference>
<evidence type="ECO:0000313" key="7">
    <source>
        <dbReference type="Ensembl" id="ENSEBUP00000002564.1"/>
    </source>
</evidence>
<dbReference type="InterPro" id="IPR036249">
    <property type="entry name" value="Thioredoxin-like_sf"/>
</dbReference>
<keyword evidence="6" id="KW-0560">Oxidoreductase</keyword>
<dbReference type="SUPFAM" id="SSF52833">
    <property type="entry name" value="Thioredoxin-like"/>
    <property type="match status" value="1"/>
</dbReference>
<reference evidence="7" key="1">
    <citation type="submission" date="2025-08" db="UniProtKB">
        <authorList>
            <consortium name="Ensembl"/>
        </authorList>
    </citation>
    <scope>IDENTIFICATION</scope>
</reference>
<dbReference type="PANTHER" id="PTHR11592">
    <property type="entry name" value="GLUTATHIONE PEROXIDASE"/>
    <property type="match status" value="1"/>
</dbReference>